<evidence type="ECO:0000313" key="5">
    <source>
        <dbReference type="Proteomes" id="UP000316855"/>
    </source>
</evidence>
<sequence length="190" mass="21672">MAKKKAAPKKSDKGFEESLWDSANRLRGSVESSEYKHVVLSLIFLKFVSDQFEERRAELIAEGKAQYTDLVEFYAMKNVFFLPETSRWSYIQQQAKQGDIAIKIDSALTAVEKSNASLKGALPDNYFSRLGLDFAAFTSCTRWHQHWELDCRSELPFSSSGFSSVKSDSMRIAGVQAFVDYERSHLTNWN</sequence>
<keyword evidence="2" id="KW-0680">Restriction system</keyword>
<proteinExistence type="inferred from homology"/>
<dbReference type="EMBL" id="CP036343">
    <property type="protein sequence ID" value="QDT89852.1"/>
    <property type="molecule type" value="Genomic_DNA"/>
</dbReference>
<organism evidence="4 5">
    <name type="scientific">Gimesia algae</name>
    <dbReference type="NCBI Taxonomy" id="2527971"/>
    <lineage>
        <taxon>Bacteria</taxon>
        <taxon>Pseudomonadati</taxon>
        <taxon>Planctomycetota</taxon>
        <taxon>Planctomycetia</taxon>
        <taxon>Planctomycetales</taxon>
        <taxon>Planctomycetaceae</taxon>
        <taxon>Gimesia</taxon>
    </lineage>
</organism>
<evidence type="ECO:0000256" key="2">
    <source>
        <dbReference type="ARBA" id="ARBA00022747"/>
    </source>
</evidence>
<gene>
    <name evidence="4" type="ORF">Pan161_14850</name>
</gene>
<keyword evidence="5" id="KW-1185">Reference proteome</keyword>
<name>A0A517VA15_9PLAN</name>
<dbReference type="Pfam" id="PF12161">
    <property type="entry name" value="HsdM_N"/>
    <property type="match status" value="1"/>
</dbReference>
<dbReference type="Proteomes" id="UP000316855">
    <property type="component" value="Chromosome"/>
</dbReference>
<comment type="similarity">
    <text evidence="1">Belongs to the N(4)/N(6)-methyltransferase family.</text>
</comment>
<reference evidence="4 5" key="1">
    <citation type="submission" date="2019-02" db="EMBL/GenBank/DDBJ databases">
        <title>Deep-cultivation of Planctomycetes and their phenomic and genomic characterization uncovers novel biology.</title>
        <authorList>
            <person name="Wiegand S."/>
            <person name="Jogler M."/>
            <person name="Boedeker C."/>
            <person name="Pinto D."/>
            <person name="Vollmers J."/>
            <person name="Rivas-Marin E."/>
            <person name="Kohn T."/>
            <person name="Peeters S.H."/>
            <person name="Heuer A."/>
            <person name="Rast P."/>
            <person name="Oberbeckmann S."/>
            <person name="Bunk B."/>
            <person name="Jeske O."/>
            <person name="Meyerdierks A."/>
            <person name="Storesund J.E."/>
            <person name="Kallscheuer N."/>
            <person name="Luecker S."/>
            <person name="Lage O.M."/>
            <person name="Pohl T."/>
            <person name="Merkel B.J."/>
            <person name="Hornburger P."/>
            <person name="Mueller R.-W."/>
            <person name="Bruemmer F."/>
            <person name="Labrenz M."/>
            <person name="Spormann A.M."/>
            <person name="Op den Camp H."/>
            <person name="Overmann J."/>
            <person name="Amann R."/>
            <person name="Jetten M.S.M."/>
            <person name="Mascher T."/>
            <person name="Medema M.H."/>
            <person name="Devos D.P."/>
            <person name="Kaster A.-K."/>
            <person name="Ovreas L."/>
            <person name="Rohde M."/>
            <person name="Galperin M.Y."/>
            <person name="Jogler C."/>
        </authorList>
    </citation>
    <scope>NUCLEOTIDE SEQUENCE [LARGE SCALE GENOMIC DNA]</scope>
    <source>
        <strain evidence="4 5">Pan161</strain>
    </source>
</reference>
<dbReference type="PANTHER" id="PTHR42998">
    <property type="entry name" value="TYPE I RESTRICTION ENZYME HINDVIIP M PROTEIN-RELATED"/>
    <property type="match status" value="1"/>
</dbReference>
<dbReference type="SUPFAM" id="SSF53335">
    <property type="entry name" value="S-adenosyl-L-methionine-dependent methyltransferases"/>
    <property type="match status" value="1"/>
</dbReference>
<accession>A0A517VA15</accession>
<evidence type="ECO:0000256" key="1">
    <source>
        <dbReference type="ARBA" id="ARBA00006594"/>
    </source>
</evidence>
<protein>
    <recommendedName>
        <fullName evidence="3">N6 adenine-specific DNA methyltransferase N-terminal domain-containing protein</fullName>
    </recommendedName>
</protein>
<evidence type="ECO:0000259" key="3">
    <source>
        <dbReference type="Pfam" id="PF12161"/>
    </source>
</evidence>
<evidence type="ECO:0000313" key="4">
    <source>
        <dbReference type="EMBL" id="QDT89852.1"/>
    </source>
</evidence>
<dbReference type="Gene3D" id="1.20.1260.30">
    <property type="match status" value="1"/>
</dbReference>
<dbReference type="InterPro" id="IPR029063">
    <property type="entry name" value="SAM-dependent_MTases_sf"/>
</dbReference>
<dbReference type="InterPro" id="IPR022749">
    <property type="entry name" value="D12N6_MeTrfase_N"/>
</dbReference>
<dbReference type="KEGG" id="gax:Pan161_14850"/>
<dbReference type="PANTHER" id="PTHR42998:SF1">
    <property type="entry name" value="TYPE I RESTRICTION ENZYME HINDI METHYLASE SUBUNIT"/>
    <property type="match status" value="1"/>
</dbReference>
<dbReference type="AlphaFoldDB" id="A0A517VA15"/>
<feature type="domain" description="N6 adenine-specific DNA methyltransferase N-terminal" evidence="3">
    <location>
        <begin position="16"/>
        <end position="129"/>
    </location>
</feature>
<dbReference type="InterPro" id="IPR052916">
    <property type="entry name" value="Type-I_RE_MTase_Subunit"/>
</dbReference>
<dbReference type="GO" id="GO:0009307">
    <property type="term" value="P:DNA restriction-modification system"/>
    <property type="evidence" value="ECO:0007669"/>
    <property type="project" value="UniProtKB-KW"/>
</dbReference>
<dbReference type="InterPro" id="IPR038333">
    <property type="entry name" value="T1MK-like_N_sf"/>
</dbReference>